<organism evidence="2 3">
    <name type="scientific">Phytohabitans aurantiacus</name>
    <dbReference type="NCBI Taxonomy" id="3016789"/>
    <lineage>
        <taxon>Bacteria</taxon>
        <taxon>Bacillati</taxon>
        <taxon>Actinomycetota</taxon>
        <taxon>Actinomycetes</taxon>
        <taxon>Micromonosporales</taxon>
        <taxon>Micromonosporaceae</taxon>
    </lineage>
</organism>
<dbReference type="RefSeq" id="WP_281901761.1">
    <property type="nucleotide sequence ID" value="NZ_BSDI01000040.1"/>
</dbReference>
<reference evidence="2" key="1">
    <citation type="submission" date="2022-12" db="EMBL/GenBank/DDBJ databases">
        <title>New Phytohabitans aurantiacus sp. RD004123 nov., an actinomycete isolated from soil.</title>
        <authorList>
            <person name="Triningsih D.W."/>
            <person name="Harunari E."/>
            <person name="Igarashi Y."/>
        </authorList>
    </citation>
    <scope>NUCLEOTIDE SEQUENCE</scope>
    <source>
        <strain evidence="2">RD004123</strain>
    </source>
</reference>
<feature type="region of interest" description="Disordered" evidence="1">
    <location>
        <begin position="26"/>
        <end position="56"/>
    </location>
</feature>
<accession>A0ABQ5R546</accession>
<comment type="caution">
    <text evidence="2">The sequence shown here is derived from an EMBL/GenBank/DDBJ whole genome shotgun (WGS) entry which is preliminary data.</text>
</comment>
<feature type="compositionally biased region" description="Polar residues" evidence="1">
    <location>
        <begin position="36"/>
        <end position="55"/>
    </location>
</feature>
<sequence length="185" mass="20144">MNGYTDELDSLLDGFEYEDFDERVARRRPTAVRTPSRQSSFTSRQAPTAASQGQVQAAARNLDAKIETLGNAVKTLESRTNGLAAEQERTTALLRKEATDRTKGVDATRAELQQTRMLALLLPLISQQAVEVPAEDGRTVKVVTQSQDQLSTLLPLLLLLPGLSGGDTGKPMDLTPILLITALRK</sequence>
<keyword evidence="3" id="KW-1185">Reference proteome</keyword>
<name>A0ABQ5R546_9ACTN</name>
<protein>
    <submittedName>
        <fullName evidence="2">Uncharacterized protein</fullName>
    </submittedName>
</protein>
<dbReference type="Proteomes" id="UP001144280">
    <property type="component" value="Unassembled WGS sequence"/>
</dbReference>
<dbReference type="EMBL" id="BSDI01000040">
    <property type="protein sequence ID" value="GLI01055.1"/>
    <property type="molecule type" value="Genomic_DNA"/>
</dbReference>
<evidence type="ECO:0000256" key="1">
    <source>
        <dbReference type="SAM" id="MobiDB-lite"/>
    </source>
</evidence>
<proteinExistence type="predicted"/>
<gene>
    <name evidence="2" type="ORF">Pa4123_63310</name>
</gene>
<evidence type="ECO:0000313" key="3">
    <source>
        <dbReference type="Proteomes" id="UP001144280"/>
    </source>
</evidence>
<evidence type="ECO:0000313" key="2">
    <source>
        <dbReference type="EMBL" id="GLI01055.1"/>
    </source>
</evidence>